<evidence type="ECO:0000256" key="6">
    <source>
        <dbReference type="SAM" id="MobiDB-lite"/>
    </source>
</evidence>
<evidence type="ECO:0000313" key="9">
    <source>
        <dbReference type="Proteomes" id="UP000694549"/>
    </source>
</evidence>
<dbReference type="InterPro" id="IPR020977">
    <property type="entry name" value="Beta-casein-like"/>
</dbReference>
<name>A0A8B9ZYG7_9AVES</name>
<keyword evidence="5 7" id="KW-0472">Membrane</keyword>
<evidence type="ECO:0000256" key="1">
    <source>
        <dbReference type="ARBA" id="ARBA00004141"/>
    </source>
</evidence>
<feature type="transmembrane region" description="Helical" evidence="7">
    <location>
        <begin position="97"/>
        <end position="117"/>
    </location>
</feature>
<protein>
    <recommendedName>
        <fullName evidence="10">Transmembrane protein 54</fullName>
    </recommendedName>
</protein>
<evidence type="ECO:0000256" key="7">
    <source>
        <dbReference type="SAM" id="Phobius"/>
    </source>
</evidence>
<feature type="transmembrane region" description="Helical" evidence="7">
    <location>
        <begin position="137"/>
        <end position="156"/>
    </location>
</feature>
<organism evidence="8 9">
    <name type="scientific">Anas zonorhyncha</name>
    <name type="common">Eastern spot-billed duck</name>
    <dbReference type="NCBI Taxonomy" id="75864"/>
    <lineage>
        <taxon>Eukaryota</taxon>
        <taxon>Metazoa</taxon>
        <taxon>Chordata</taxon>
        <taxon>Craniata</taxon>
        <taxon>Vertebrata</taxon>
        <taxon>Euteleostomi</taxon>
        <taxon>Archelosauria</taxon>
        <taxon>Archosauria</taxon>
        <taxon>Dinosauria</taxon>
        <taxon>Saurischia</taxon>
        <taxon>Theropoda</taxon>
        <taxon>Coelurosauria</taxon>
        <taxon>Aves</taxon>
        <taxon>Neognathae</taxon>
        <taxon>Galloanserae</taxon>
        <taxon>Anseriformes</taxon>
        <taxon>Anatidae</taxon>
        <taxon>Anatinae</taxon>
        <taxon>Anas</taxon>
    </lineage>
</organism>
<dbReference type="PANTHER" id="PTHR31258:SF2">
    <property type="entry name" value="TRANSMEMBRANE PROTEIN 54"/>
    <property type="match status" value="1"/>
</dbReference>
<feature type="region of interest" description="Disordered" evidence="6">
    <location>
        <begin position="291"/>
        <end position="357"/>
    </location>
</feature>
<reference evidence="8" key="1">
    <citation type="submission" date="2025-08" db="UniProtKB">
        <authorList>
            <consortium name="Ensembl"/>
        </authorList>
    </citation>
    <scope>IDENTIFICATION</scope>
</reference>
<evidence type="ECO:0000256" key="2">
    <source>
        <dbReference type="ARBA" id="ARBA00011030"/>
    </source>
</evidence>
<keyword evidence="9" id="KW-1185">Reference proteome</keyword>
<dbReference type="Ensembl" id="ENSAZOT00000027274.1">
    <property type="protein sequence ID" value="ENSAZOP00000025432.1"/>
    <property type="gene ID" value="ENSAZOG00000016287.1"/>
</dbReference>
<reference evidence="8" key="2">
    <citation type="submission" date="2025-09" db="UniProtKB">
        <authorList>
            <consortium name="Ensembl"/>
        </authorList>
    </citation>
    <scope>IDENTIFICATION</scope>
</reference>
<dbReference type="PANTHER" id="PTHR31258">
    <property type="entry name" value="KERATINOCYTE-ASSOCIATED PROTEIN 3"/>
    <property type="match status" value="1"/>
</dbReference>
<feature type="region of interest" description="Disordered" evidence="6">
    <location>
        <begin position="239"/>
        <end position="270"/>
    </location>
</feature>
<comment type="subcellular location">
    <subcellularLocation>
        <location evidence="1">Membrane</location>
        <topology evidence="1">Multi-pass membrane protein</topology>
    </subcellularLocation>
</comment>
<evidence type="ECO:0000256" key="3">
    <source>
        <dbReference type="ARBA" id="ARBA00022692"/>
    </source>
</evidence>
<accession>A0A8B9ZYG7</accession>
<dbReference type="GO" id="GO:0016020">
    <property type="term" value="C:membrane"/>
    <property type="evidence" value="ECO:0007669"/>
    <property type="project" value="UniProtKB-SubCell"/>
</dbReference>
<dbReference type="AlphaFoldDB" id="A0A8B9ZYG7"/>
<proteinExistence type="inferred from homology"/>
<evidence type="ECO:0000313" key="8">
    <source>
        <dbReference type="Ensembl" id="ENSAZOP00000025432.1"/>
    </source>
</evidence>
<dbReference type="Pfam" id="PF12304">
    <property type="entry name" value="BCLP"/>
    <property type="match status" value="1"/>
</dbReference>
<keyword evidence="3 7" id="KW-0812">Transmembrane</keyword>
<keyword evidence="4 7" id="KW-1133">Transmembrane helix</keyword>
<evidence type="ECO:0000256" key="4">
    <source>
        <dbReference type="ARBA" id="ARBA00022989"/>
    </source>
</evidence>
<comment type="similarity">
    <text evidence="2">Belongs to the TMEM54 family.</text>
</comment>
<dbReference type="Proteomes" id="UP000694549">
    <property type="component" value="Unplaced"/>
</dbReference>
<sequence length="487" mass="51268">MCWDKWPVPIRDLCSHSCCPCTMAPIPREPAGAVVCIPGLPAAATLPPPRPYCSVTSSGAVPRCPAPCSLSAQPPLSSSPGHHDPGSHQRVLMKTGLILLIIGHLNFITGALVHGIVLRFVVSLRDAVSLQYAVSNTASAIAALLTISCGLSALMLSRYFAPAALVSSPDPAAPQGSIPQPLAWGPPQALGDHPRRVAVHGPISLLSLPAEMGGFGPECQQQPGLAVLPAGAGRCHRADTGQPGPGAAGTLRPHRRCPRPARPAVPLRSHPRLQLHAVPLVHLPHAGLAGGRLQHPLPPARRRAPPPQLLLPQGAPAEGLLADSPCGQPRPRAVPGLAEPGQRGNRPAVSRGWVPAPSQHPPHCVSQLWSKHRTLDAAHCWLGHEPIPVALGCSKEATGLHPNPAGNPFPSALTTPTPLLTALTQTLFCRSYMLKAHRSFCSRLPREVMLRAMMNSRKSMVPSPLVSKVRKTCSANLEGSPWGKKLA</sequence>
<evidence type="ECO:0000256" key="5">
    <source>
        <dbReference type="ARBA" id="ARBA00023136"/>
    </source>
</evidence>
<evidence type="ECO:0008006" key="10">
    <source>
        <dbReference type="Google" id="ProtNLM"/>
    </source>
</evidence>